<evidence type="ECO:0000313" key="6">
    <source>
        <dbReference type="Proteomes" id="UP001154282"/>
    </source>
</evidence>
<protein>
    <recommendedName>
        <fullName evidence="4">Tify domain-containing protein</fullName>
    </recommendedName>
</protein>
<gene>
    <name evidence="5" type="ORF">LITE_LOCUS27516</name>
</gene>
<evidence type="ECO:0000256" key="1">
    <source>
        <dbReference type="ARBA" id="ARBA00004123"/>
    </source>
</evidence>
<comment type="caution">
    <text evidence="5">The sequence shown here is derived from an EMBL/GenBank/DDBJ whole genome shotgun (WGS) entry which is preliminary data.</text>
</comment>
<evidence type="ECO:0000256" key="3">
    <source>
        <dbReference type="SAM" id="MobiDB-lite"/>
    </source>
</evidence>
<dbReference type="Pfam" id="PF16135">
    <property type="entry name" value="TDBD"/>
    <property type="match status" value="1"/>
</dbReference>
<keyword evidence="2" id="KW-0539">Nucleus</keyword>
<feature type="compositionally biased region" description="Polar residues" evidence="3">
    <location>
        <begin position="411"/>
        <end position="420"/>
    </location>
</feature>
<proteinExistence type="predicted"/>
<dbReference type="GO" id="GO:0000977">
    <property type="term" value="F:RNA polymerase II transcription regulatory region sequence-specific DNA binding"/>
    <property type="evidence" value="ECO:0007669"/>
    <property type="project" value="TreeGrafter"/>
</dbReference>
<evidence type="ECO:0000313" key="5">
    <source>
        <dbReference type="EMBL" id="CAI0443068.1"/>
    </source>
</evidence>
<dbReference type="GO" id="GO:0042393">
    <property type="term" value="F:histone binding"/>
    <property type="evidence" value="ECO:0007669"/>
    <property type="project" value="TreeGrafter"/>
</dbReference>
<keyword evidence="6" id="KW-1185">Reference proteome</keyword>
<dbReference type="EMBL" id="CAMGYJ010000007">
    <property type="protein sequence ID" value="CAI0443068.1"/>
    <property type="molecule type" value="Genomic_DNA"/>
</dbReference>
<organism evidence="5 6">
    <name type="scientific">Linum tenue</name>
    <dbReference type="NCBI Taxonomy" id="586396"/>
    <lineage>
        <taxon>Eukaryota</taxon>
        <taxon>Viridiplantae</taxon>
        <taxon>Streptophyta</taxon>
        <taxon>Embryophyta</taxon>
        <taxon>Tracheophyta</taxon>
        <taxon>Spermatophyta</taxon>
        <taxon>Magnoliopsida</taxon>
        <taxon>eudicotyledons</taxon>
        <taxon>Gunneridae</taxon>
        <taxon>Pentapetalae</taxon>
        <taxon>rosids</taxon>
        <taxon>fabids</taxon>
        <taxon>Malpighiales</taxon>
        <taxon>Linaceae</taxon>
        <taxon>Linum</taxon>
    </lineage>
</organism>
<dbReference type="PANTHER" id="PTHR47025">
    <property type="entry name" value="AUTOIMMUNE REGULATOR"/>
    <property type="match status" value="1"/>
</dbReference>
<sequence>MSSSQGMNFWVPRDADSQPKGEIAITGFDDNASAGRSEQKRGHQWVTDLCRPEHLGNKRLATEAVNSKPALKNVPTCGSAFPWPNVSEFQLLSGQLGGRDFGSEALVNGSVADQNQPSVGNGSMDVRTMGFGGQRVRDSSMGLSLTHNIEDHLGSTGLGGLRKVKVNHVTDSISVSTTFNKSDGGSSMTLPPAYSNCSENDASVERIFSKTGGNFISPMGHCVNQGNGNSMLMTYGCSNQESENILSMGQPFNKSGTSFNQMGPAYGKKDNARMSMASLKHEGSILMSPNHAKPNENFISTVHSNWKRDDNLVSIYPSYGNSSIKSMDPTPGIAESGIPCLGHNYNHNALDNAVSFGAFSATEMTASSATVGGGYGMLIPGQSSGQTSAKILSQKNLEPSTDRAADDAPNANLTGDSATMNRKPKAKKDAMNNFPTNVKSLLSTGILDGISVKYVSWSRETIVKGTIKGTGYLCGCNECNYGKSVNAFEFERHANCKTKHPNNHIYFDNGKTIYGVVQELKNTPQEQLFDVVQTVTGSQINQKNFLSWKGVDIGTQRRIPFYDKHAVCVKGLHLALAEGANILVGAIFCPYKEHARWFSLCSSFKEVFHSPYAAE</sequence>
<dbReference type="PANTHER" id="PTHR47025:SF9">
    <property type="entry name" value="PROTEIN, PUTATIVE-RELATED"/>
    <property type="match status" value="1"/>
</dbReference>
<dbReference type="GO" id="GO:0003682">
    <property type="term" value="F:chromatin binding"/>
    <property type="evidence" value="ECO:0007669"/>
    <property type="project" value="TreeGrafter"/>
</dbReference>
<dbReference type="Proteomes" id="UP001154282">
    <property type="component" value="Unassembled WGS sequence"/>
</dbReference>
<evidence type="ECO:0000259" key="4">
    <source>
        <dbReference type="Pfam" id="PF16135"/>
    </source>
</evidence>
<feature type="region of interest" description="Disordered" evidence="3">
    <location>
        <begin position="396"/>
        <end position="431"/>
    </location>
</feature>
<reference evidence="5" key="1">
    <citation type="submission" date="2022-08" db="EMBL/GenBank/DDBJ databases">
        <authorList>
            <person name="Gutierrez-Valencia J."/>
        </authorList>
    </citation>
    <scope>NUCLEOTIDE SEQUENCE</scope>
</reference>
<dbReference type="AlphaFoldDB" id="A0AAV0MC33"/>
<evidence type="ECO:0000256" key="2">
    <source>
        <dbReference type="ARBA" id="ARBA00023242"/>
    </source>
</evidence>
<comment type="subcellular location">
    <subcellularLocation>
        <location evidence="1">Nucleus</location>
    </subcellularLocation>
</comment>
<name>A0AAV0MC33_9ROSI</name>
<dbReference type="GO" id="GO:0005634">
    <property type="term" value="C:nucleus"/>
    <property type="evidence" value="ECO:0007669"/>
    <property type="project" value="UniProtKB-SubCell"/>
</dbReference>
<dbReference type="GO" id="GO:0045944">
    <property type="term" value="P:positive regulation of transcription by RNA polymerase II"/>
    <property type="evidence" value="ECO:0007669"/>
    <property type="project" value="TreeGrafter"/>
</dbReference>
<accession>A0AAV0MC33</accession>
<dbReference type="InterPro" id="IPR032308">
    <property type="entry name" value="TDBD"/>
</dbReference>
<feature type="domain" description="Tify" evidence="4">
    <location>
        <begin position="465"/>
        <end position="519"/>
    </location>
</feature>